<feature type="region of interest" description="Disordered" evidence="2">
    <location>
        <begin position="196"/>
        <end position="222"/>
    </location>
</feature>
<dbReference type="PANTHER" id="PTHR12794:SF0">
    <property type="entry name" value="GEM-ASSOCIATED PROTEIN 2"/>
    <property type="match status" value="1"/>
</dbReference>
<organism evidence="3">
    <name type="scientific">Eutreptiella gymnastica</name>
    <dbReference type="NCBI Taxonomy" id="73025"/>
    <lineage>
        <taxon>Eukaryota</taxon>
        <taxon>Discoba</taxon>
        <taxon>Euglenozoa</taxon>
        <taxon>Euglenida</taxon>
        <taxon>Spirocuta</taxon>
        <taxon>Euglenophyceae</taxon>
        <taxon>Eutreptiales</taxon>
        <taxon>Eutreptiaceae</taxon>
        <taxon>Eutreptiella</taxon>
    </lineage>
</organism>
<comment type="similarity">
    <text evidence="1">Belongs to the gemin-2 family.</text>
</comment>
<evidence type="ECO:0008006" key="4">
    <source>
        <dbReference type="Google" id="ProtNLM"/>
    </source>
</evidence>
<dbReference type="PANTHER" id="PTHR12794">
    <property type="entry name" value="GEMIN2"/>
    <property type="match status" value="1"/>
</dbReference>
<dbReference type="GO" id="GO:0000387">
    <property type="term" value="P:spliceosomal snRNP assembly"/>
    <property type="evidence" value="ECO:0007669"/>
    <property type="project" value="InterPro"/>
</dbReference>
<feature type="compositionally biased region" description="Basic and acidic residues" evidence="2">
    <location>
        <begin position="205"/>
        <end position="217"/>
    </location>
</feature>
<gene>
    <name evidence="3" type="ORF">EGYM00163_LOCUS7915</name>
</gene>
<evidence type="ECO:0000313" key="3">
    <source>
        <dbReference type="EMBL" id="CAE0796795.1"/>
    </source>
</evidence>
<dbReference type="InterPro" id="IPR035426">
    <property type="entry name" value="Gemin2/Brr1"/>
</dbReference>
<dbReference type="Pfam" id="PF04938">
    <property type="entry name" value="SIP1"/>
    <property type="match status" value="1"/>
</dbReference>
<evidence type="ECO:0000256" key="1">
    <source>
        <dbReference type="ARBA" id="ARBA00025758"/>
    </source>
</evidence>
<sequence length="320" mass="35963">MSHGTHKRSWLDLVDAEEEGLEGATCLPVAEEDVAEEEAVVCERPPATAEEYLQHVRREARRTQDIVVASEADQQKRLRQRKYRLPKLKITGPHLPAELVPDRRWCNGMIDRFSQFRQKLSQVECSKQILSPAQAIPSSRNECEWKAFCLGRPPDLGTLLSLEHVTLNWVLDRMVHWLSSYEKVWCGPPFHFPERQDAGGGEEAETTRGEGEPDAGHVGDAAAPARARDELHRWMDRLAARHGIGCWLYALLGRVDVPLLPANQSLLGEFLRLACKARVLLQESVESVDASPRVALLNVFIVVVAGYFKQASPELLGARR</sequence>
<protein>
    <recommendedName>
        <fullName evidence="4">Gem-associated protein 2</fullName>
    </recommendedName>
</protein>
<accession>A0A7S4CGU3</accession>
<name>A0A7S4CGU3_9EUGL</name>
<dbReference type="AlphaFoldDB" id="A0A7S4CGU3"/>
<proteinExistence type="inferred from homology"/>
<reference evidence="3" key="1">
    <citation type="submission" date="2021-01" db="EMBL/GenBank/DDBJ databases">
        <authorList>
            <person name="Corre E."/>
            <person name="Pelletier E."/>
            <person name="Niang G."/>
            <person name="Scheremetjew M."/>
            <person name="Finn R."/>
            <person name="Kale V."/>
            <person name="Holt S."/>
            <person name="Cochrane G."/>
            <person name="Meng A."/>
            <person name="Brown T."/>
            <person name="Cohen L."/>
        </authorList>
    </citation>
    <scope>NUCLEOTIDE SEQUENCE</scope>
    <source>
        <strain evidence="3">CCMP1594</strain>
    </source>
</reference>
<dbReference type="Gene3D" id="1.20.58.1070">
    <property type="match status" value="1"/>
</dbReference>
<evidence type="ECO:0000256" key="2">
    <source>
        <dbReference type="SAM" id="MobiDB-lite"/>
    </source>
</evidence>
<dbReference type="GO" id="GO:0032797">
    <property type="term" value="C:SMN complex"/>
    <property type="evidence" value="ECO:0007669"/>
    <property type="project" value="TreeGrafter"/>
</dbReference>
<dbReference type="EMBL" id="HBJA01024527">
    <property type="protein sequence ID" value="CAE0796795.1"/>
    <property type="molecule type" value="Transcribed_RNA"/>
</dbReference>
<dbReference type="GO" id="GO:0005634">
    <property type="term" value="C:nucleus"/>
    <property type="evidence" value="ECO:0007669"/>
    <property type="project" value="TreeGrafter"/>
</dbReference>